<sequence>MSGPAKPEKSPLLREVRSLAVRLAVFAALLWALLTQVYLVTQVSGNEMFPAVKDGDLVLGIRLEKDYAKNDVVVYERSGTLRVGRVLARGGDIVTLSESGVVEVNGSAQGGGILYPTYPKSLLSYPYAVPEDSVFILGDCRTQAEDSRDFGPVQCSAVKAKVITLIRRRGL</sequence>
<evidence type="ECO:0000256" key="2">
    <source>
        <dbReference type="ARBA" id="ARBA00009370"/>
    </source>
</evidence>
<evidence type="ECO:0000313" key="5">
    <source>
        <dbReference type="EMBL" id="RAW53482.1"/>
    </source>
</evidence>
<dbReference type="EC" id="3.4.21.89" evidence="3"/>
<dbReference type="Proteomes" id="UP000251144">
    <property type="component" value="Unassembled WGS sequence"/>
</dbReference>
<dbReference type="PRINTS" id="PR00727">
    <property type="entry name" value="LEADERPTASE"/>
</dbReference>
<organism evidence="5 6">
    <name type="scientific">Faecalibacterium prausnitzii</name>
    <dbReference type="NCBI Taxonomy" id="853"/>
    <lineage>
        <taxon>Bacteria</taxon>
        <taxon>Bacillati</taxon>
        <taxon>Bacillota</taxon>
        <taxon>Clostridia</taxon>
        <taxon>Eubacteriales</taxon>
        <taxon>Oscillospiraceae</taxon>
        <taxon>Faecalibacterium</taxon>
    </lineage>
</organism>
<dbReference type="InterPro" id="IPR019533">
    <property type="entry name" value="Peptidase_S26"/>
</dbReference>
<proteinExistence type="inferred from homology"/>
<protein>
    <recommendedName>
        <fullName evidence="3">Signal peptidase I</fullName>
        <ecNumber evidence="3">3.4.21.89</ecNumber>
    </recommendedName>
</protein>
<dbReference type="AlphaFoldDB" id="A0A329TV69"/>
<dbReference type="NCBIfam" id="TIGR02227">
    <property type="entry name" value="sigpep_I_bact"/>
    <property type="match status" value="1"/>
</dbReference>
<dbReference type="Pfam" id="PF10502">
    <property type="entry name" value="Peptidase_S26"/>
    <property type="match status" value="1"/>
</dbReference>
<dbReference type="InterPro" id="IPR000223">
    <property type="entry name" value="Pept_S26A_signal_pept_1"/>
</dbReference>
<feature type="domain" description="Peptidase S26" evidence="4">
    <location>
        <begin position="22"/>
        <end position="163"/>
    </location>
</feature>
<dbReference type="PANTHER" id="PTHR43390:SF1">
    <property type="entry name" value="CHLOROPLAST PROCESSING PEPTIDASE"/>
    <property type="match status" value="1"/>
</dbReference>
<dbReference type="OrthoDB" id="9802919at2"/>
<evidence type="ECO:0000256" key="3">
    <source>
        <dbReference type="RuleBase" id="RU362042"/>
    </source>
</evidence>
<comment type="similarity">
    <text evidence="2 3">Belongs to the peptidase S26 family.</text>
</comment>
<dbReference type="GO" id="GO:0005886">
    <property type="term" value="C:plasma membrane"/>
    <property type="evidence" value="ECO:0007669"/>
    <property type="project" value="UniProtKB-SubCell"/>
</dbReference>
<reference evidence="5 6" key="1">
    <citation type="submission" date="2018-02" db="EMBL/GenBank/DDBJ databases">
        <title>Complete genome sequencing of Faecalibacterium prausnitzii strains isolated from the human gut.</title>
        <authorList>
            <person name="Fitzgerald B.C."/>
            <person name="Shkoporov A.N."/>
            <person name="Ross P.R."/>
            <person name="Hill C."/>
        </authorList>
    </citation>
    <scope>NUCLEOTIDE SEQUENCE [LARGE SCALE GENOMIC DNA]</scope>
    <source>
        <strain evidence="5 6">APC942/32-1</strain>
    </source>
</reference>
<name>A0A329TV69_9FIRM</name>
<dbReference type="Gene3D" id="2.10.109.10">
    <property type="entry name" value="Umud Fragment, subunit A"/>
    <property type="match status" value="1"/>
</dbReference>
<comment type="subcellular location">
    <subcellularLocation>
        <location evidence="1">Cell membrane</location>
        <topology evidence="1">Single-pass type II membrane protein</topology>
    </subcellularLocation>
    <subcellularLocation>
        <location evidence="3">Membrane</location>
        <topology evidence="3">Single-pass type II membrane protein</topology>
    </subcellularLocation>
</comment>
<dbReference type="PANTHER" id="PTHR43390">
    <property type="entry name" value="SIGNAL PEPTIDASE I"/>
    <property type="match status" value="1"/>
</dbReference>
<dbReference type="GO" id="GO:0004252">
    <property type="term" value="F:serine-type endopeptidase activity"/>
    <property type="evidence" value="ECO:0007669"/>
    <property type="project" value="InterPro"/>
</dbReference>
<dbReference type="GO" id="GO:0006465">
    <property type="term" value="P:signal peptide processing"/>
    <property type="evidence" value="ECO:0007669"/>
    <property type="project" value="InterPro"/>
</dbReference>
<keyword evidence="3" id="KW-0645">Protease</keyword>
<evidence type="ECO:0000256" key="1">
    <source>
        <dbReference type="ARBA" id="ARBA00004401"/>
    </source>
</evidence>
<dbReference type="GO" id="GO:0009003">
    <property type="term" value="F:signal peptidase activity"/>
    <property type="evidence" value="ECO:0007669"/>
    <property type="project" value="UniProtKB-EC"/>
</dbReference>
<evidence type="ECO:0000313" key="6">
    <source>
        <dbReference type="Proteomes" id="UP000251144"/>
    </source>
</evidence>
<accession>A0A329TV69</accession>
<comment type="catalytic activity">
    <reaction evidence="3">
        <text>Cleavage of hydrophobic, N-terminal signal or leader sequences from secreted and periplasmic proteins.</text>
        <dbReference type="EC" id="3.4.21.89"/>
    </reaction>
</comment>
<gene>
    <name evidence="5" type="primary">lepB</name>
    <name evidence="5" type="ORF">C4N26_10895</name>
</gene>
<evidence type="ECO:0000259" key="4">
    <source>
        <dbReference type="Pfam" id="PF10502"/>
    </source>
</evidence>
<comment type="caution">
    <text evidence="5">The sequence shown here is derived from an EMBL/GenBank/DDBJ whole genome shotgun (WGS) entry which is preliminary data.</text>
</comment>
<keyword evidence="3" id="KW-0378">Hydrolase</keyword>
<dbReference type="InterPro" id="IPR036286">
    <property type="entry name" value="LexA/Signal_pep-like_sf"/>
</dbReference>
<dbReference type="CDD" id="cd06530">
    <property type="entry name" value="S26_SPase_I"/>
    <property type="match status" value="1"/>
</dbReference>
<dbReference type="SUPFAM" id="SSF51306">
    <property type="entry name" value="LexA/Signal peptidase"/>
    <property type="match status" value="1"/>
</dbReference>
<dbReference type="EMBL" id="PRLB01000011">
    <property type="protein sequence ID" value="RAW53482.1"/>
    <property type="molecule type" value="Genomic_DNA"/>
</dbReference>